<dbReference type="EMBL" id="VEVO01000005">
    <property type="protein sequence ID" value="KAF0042595.1"/>
    <property type="molecule type" value="Genomic_DNA"/>
</dbReference>
<protein>
    <submittedName>
        <fullName evidence="2">Uncharacterized protein</fullName>
    </submittedName>
</protein>
<dbReference type="AlphaFoldDB" id="A0A6A4TBI2"/>
<reference evidence="2 3" key="1">
    <citation type="submission" date="2019-06" db="EMBL/GenBank/DDBJ databases">
        <title>Draft genomes of female and male turbot (Scophthalmus maximus).</title>
        <authorList>
            <person name="Xu H."/>
            <person name="Xu X.-W."/>
            <person name="Shao C."/>
            <person name="Chen S."/>
        </authorList>
    </citation>
    <scope>NUCLEOTIDE SEQUENCE [LARGE SCALE GENOMIC DNA]</scope>
    <source>
        <strain evidence="2">Ysfricsl-2016a</strain>
        <tissue evidence="2">Blood</tissue>
    </source>
</reference>
<accession>A0A6A4TBI2</accession>
<organism evidence="2 3">
    <name type="scientific">Scophthalmus maximus</name>
    <name type="common">Turbot</name>
    <name type="synonym">Psetta maxima</name>
    <dbReference type="NCBI Taxonomy" id="52904"/>
    <lineage>
        <taxon>Eukaryota</taxon>
        <taxon>Metazoa</taxon>
        <taxon>Chordata</taxon>
        <taxon>Craniata</taxon>
        <taxon>Vertebrata</taxon>
        <taxon>Euteleostomi</taxon>
        <taxon>Actinopterygii</taxon>
        <taxon>Neopterygii</taxon>
        <taxon>Teleostei</taxon>
        <taxon>Neoteleostei</taxon>
        <taxon>Acanthomorphata</taxon>
        <taxon>Carangaria</taxon>
        <taxon>Pleuronectiformes</taxon>
        <taxon>Pleuronectoidei</taxon>
        <taxon>Scophthalmidae</taxon>
        <taxon>Scophthalmus</taxon>
    </lineage>
</organism>
<dbReference type="Proteomes" id="UP000438429">
    <property type="component" value="Unassembled WGS sequence"/>
</dbReference>
<gene>
    <name evidence="2" type="ORF">F2P81_006127</name>
</gene>
<evidence type="ECO:0000256" key="1">
    <source>
        <dbReference type="SAM" id="MobiDB-lite"/>
    </source>
</evidence>
<feature type="region of interest" description="Disordered" evidence="1">
    <location>
        <begin position="93"/>
        <end position="112"/>
    </location>
</feature>
<name>A0A6A4TBI2_SCOMX</name>
<proteinExistence type="predicted"/>
<feature type="compositionally biased region" description="Basic and acidic residues" evidence="1">
    <location>
        <begin position="101"/>
        <end position="112"/>
    </location>
</feature>
<evidence type="ECO:0000313" key="2">
    <source>
        <dbReference type="EMBL" id="KAF0042595.1"/>
    </source>
</evidence>
<comment type="caution">
    <text evidence="2">The sequence shown here is derived from an EMBL/GenBank/DDBJ whole genome shotgun (WGS) entry which is preliminary data.</text>
</comment>
<evidence type="ECO:0000313" key="3">
    <source>
        <dbReference type="Proteomes" id="UP000438429"/>
    </source>
</evidence>
<sequence length="112" mass="12719">MDCHEENTFPLDLQNESMSACGVCSVEEKEADKRNHDEQSELTSPLNDLKYTAAVKNLQVKRNAPLHIFVGHSEGNSLFLASYRWTSRDIQTLQRSSAGGKKRETVDRTEFM</sequence>